<dbReference type="Proteomes" id="UP000230084">
    <property type="component" value="Unassembled WGS sequence"/>
</dbReference>
<dbReference type="InterPro" id="IPR033704">
    <property type="entry name" value="dUTPase_trimeric"/>
</dbReference>
<dbReference type="EMBL" id="PCYM01000004">
    <property type="protein sequence ID" value="PIR47627.1"/>
    <property type="molecule type" value="Genomic_DNA"/>
</dbReference>
<keyword evidence="3" id="KW-0547">Nucleotide-binding</keyword>
<comment type="similarity">
    <text evidence="3">Belongs to the dCTP deaminase family.</text>
</comment>
<dbReference type="GO" id="GO:0000166">
    <property type="term" value="F:nucleotide binding"/>
    <property type="evidence" value="ECO:0007669"/>
    <property type="project" value="UniProtKB-KW"/>
</dbReference>
<proteinExistence type="inferred from homology"/>
<accession>A0A2H0RMF9</accession>
<dbReference type="GO" id="GO:0033973">
    <property type="term" value="F:dCTP deaminase (dUMP-forming) activity"/>
    <property type="evidence" value="ECO:0007669"/>
    <property type="project" value="UniProtKB-UniRule"/>
</dbReference>
<feature type="binding site" evidence="3">
    <location>
        <position position="148"/>
    </location>
    <ligand>
        <name>dCTP</name>
        <dbReference type="ChEBI" id="CHEBI:61481"/>
    </ligand>
</feature>
<dbReference type="Gene3D" id="2.70.40.10">
    <property type="match status" value="1"/>
</dbReference>
<comment type="catalytic activity">
    <reaction evidence="3">
        <text>dCTP + 2 H2O = dUMP + NH4(+) + diphosphate</text>
        <dbReference type="Rhea" id="RHEA:19205"/>
        <dbReference type="ChEBI" id="CHEBI:15377"/>
        <dbReference type="ChEBI" id="CHEBI:28938"/>
        <dbReference type="ChEBI" id="CHEBI:33019"/>
        <dbReference type="ChEBI" id="CHEBI:61481"/>
        <dbReference type="ChEBI" id="CHEBI:246422"/>
        <dbReference type="EC" id="3.5.4.30"/>
    </reaction>
</comment>
<evidence type="ECO:0000256" key="2">
    <source>
        <dbReference type="ARBA" id="ARBA00023080"/>
    </source>
</evidence>
<gene>
    <name evidence="3" type="primary">dcd</name>
    <name evidence="4" type="ORF">COV06_02325</name>
</gene>
<feature type="binding site" evidence="3">
    <location>
        <position position="162"/>
    </location>
    <ligand>
        <name>dCTP</name>
        <dbReference type="ChEBI" id="CHEBI:61481"/>
    </ligand>
</feature>
<evidence type="ECO:0000313" key="4">
    <source>
        <dbReference type="EMBL" id="PIR47627.1"/>
    </source>
</evidence>
<sequence length="201" mass="22753">MILSDRDIQKAMEAGDISVEPYHEKMMQPASIDLRLDKHFLIFDTNANFVIDPKKPIDPMMKEIVIDEDTPFVLHPGEFALAMIHETTGVSDKYVGRLEGKSSIGRMGLLIHVTAGFLDPGNCLKMTLELHNVANLPILLYYKMPIAQIAFEKISSPSIRSYSKDNAHALNSKYVGDMKPKASQMWKNFLTEEELEKLRDT</sequence>
<dbReference type="InterPro" id="IPR036157">
    <property type="entry name" value="dUTPase-like_sf"/>
</dbReference>
<dbReference type="SUPFAM" id="SSF51283">
    <property type="entry name" value="dUTPase-like"/>
    <property type="match status" value="1"/>
</dbReference>
<feature type="binding site" evidence="3">
    <location>
        <begin position="101"/>
        <end position="106"/>
    </location>
    <ligand>
        <name>dCTP</name>
        <dbReference type="ChEBI" id="CHEBI:61481"/>
    </ligand>
</feature>
<dbReference type="CDD" id="cd07557">
    <property type="entry name" value="trimeric_dUTPase"/>
    <property type="match status" value="1"/>
</dbReference>
<keyword evidence="2 3" id="KW-0546">Nucleotide metabolism</keyword>
<dbReference type="InterPro" id="IPR011962">
    <property type="entry name" value="dCTP_deaminase"/>
</dbReference>
<evidence type="ECO:0000256" key="1">
    <source>
        <dbReference type="ARBA" id="ARBA00022801"/>
    </source>
</evidence>
<organism evidence="4 5">
    <name type="scientific">Candidatus Uhrbacteria bacterium CG10_big_fil_rev_8_21_14_0_10_50_16</name>
    <dbReference type="NCBI Taxonomy" id="1975039"/>
    <lineage>
        <taxon>Bacteria</taxon>
        <taxon>Candidatus Uhriibacteriota</taxon>
    </lineage>
</organism>
<comment type="subunit">
    <text evidence="3">Homotrimer.</text>
</comment>
<comment type="pathway">
    <text evidence="3">Pyrimidine metabolism; dUMP biosynthesis; dUMP from dCTP: step 1/1.</text>
</comment>
<dbReference type="GO" id="GO:0006229">
    <property type="term" value="P:dUTP biosynthetic process"/>
    <property type="evidence" value="ECO:0007669"/>
    <property type="project" value="InterPro"/>
</dbReference>
<dbReference type="Pfam" id="PF22769">
    <property type="entry name" value="DCD"/>
    <property type="match status" value="1"/>
</dbReference>
<dbReference type="GO" id="GO:0008829">
    <property type="term" value="F:dCTP deaminase activity"/>
    <property type="evidence" value="ECO:0007669"/>
    <property type="project" value="InterPro"/>
</dbReference>
<dbReference type="HAMAP" id="MF_00146">
    <property type="entry name" value="dCTP_deaminase"/>
    <property type="match status" value="1"/>
</dbReference>
<feature type="active site" description="Proton donor/acceptor" evidence="3">
    <location>
        <position position="129"/>
    </location>
</feature>
<comment type="function">
    <text evidence="3">Bifunctional enzyme that catalyzes both the deamination of dCTP to dUTP and the hydrolysis of dUTP to dUMP without releasing the toxic dUTP intermediate.</text>
</comment>
<name>A0A2H0RMF9_9BACT</name>
<reference evidence="4 5" key="1">
    <citation type="submission" date="2017-09" db="EMBL/GenBank/DDBJ databases">
        <title>Depth-based differentiation of microbial function through sediment-hosted aquifers and enrichment of novel symbionts in the deep terrestrial subsurface.</title>
        <authorList>
            <person name="Probst A.J."/>
            <person name="Ladd B."/>
            <person name="Jarett J.K."/>
            <person name="Geller-Mcgrath D.E."/>
            <person name="Sieber C.M."/>
            <person name="Emerson J.B."/>
            <person name="Anantharaman K."/>
            <person name="Thomas B.C."/>
            <person name="Malmstrom R."/>
            <person name="Stieglmeier M."/>
            <person name="Klingl A."/>
            <person name="Woyke T."/>
            <person name="Ryan C.M."/>
            <person name="Banfield J.F."/>
        </authorList>
    </citation>
    <scope>NUCLEOTIDE SEQUENCE [LARGE SCALE GENOMIC DNA]</scope>
    <source>
        <strain evidence="4">CG10_big_fil_rev_8_21_14_0_10_50_16</strain>
    </source>
</reference>
<protein>
    <recommendedName>
        <fullName evidence="3">dCTP deaminase, dUMP-forming</fullName>
        <ecNumber evidence="3">3.5.4.30</ecNumber>
    </recommendedName>
    <alternativeName>
        <fullName evidence="3">Bifunctional dCTP deaminase:dUTPase</fullName>
    </alternativeName>
    <alternativeName>
        <fullName evidence="3">DCD-DUT</fullName>
    </alternativeName>
</protein>
<dbReference type="AlphaFoldDB" id="A0A2H0RMF9"/>
<dbReference type="GO" id="GO:0006226">
    <property type="term" value="P:dUMP biosynthetic process"/>
    <property type="evidence" value="ECO:0007669"/>
    <property type="project" value="UniProtKB-UniRule"/>
</dbReference>
<feature type="binding site" evidence="3">
    <location>
        <position position="119"/>
    </location>
    <ligand>
        <name>dCTP</name>
        <dbReference type="ChEBI" id="CHEBI:61481"/>
    </ligand>
</feature>
<dbReference type="NCBIfam" id="TIGR02274">
    <property type="entry name" value="dCTP_deam"/>
    <property type="match status" value="1"/>
</dbReference>
<dbReference type="PANTHER" id="PTHR42680">
    <property type="entry name" value="DCTP DEAMINASE"/>
    <property type="match status" value="1"/>
</dbReference>
<evidence type="ECO:0000313" key="5">
    <source>
        <dbReference type="Proteomes" id="UP000230084"/>
    </source>
</evidence>
<dbReference type="EC" id="3.5.4.30" evidence="3"/>
<feature type="binding site" evidence="3">
    <location>
        <begin position="127"/>
        <end position="129"/>
    </location>
    <ligand>
        <name>dCTP</name>
        <dbReference type="ChEBI" id="CHEBI:61481"/>
    </ligand>
</feature>
<comment type="caution">
    <text evidence="3">Lacks conserved residue(s) required for the propagation of feature annotation.</text>
</comment>
<evidence type="ECO:0000256" key="3">
    <source>
        <dbReference type="HAMAP-Rule" id="MF_00146"/>
    </source>
</evidence>
<dbReference type="UniPathway" id="UPA00610">
    <property type="reaction ID" value="UER00667"/>
</dbReference>
<keyword evidence="1 3" id="KW-0378">Hydrolase</keyword>
<dbReference type="GO" id="GO:0015949">
    <property type="term" value="P:nucleobase-containing small molecule interconversion"/>
    <property type="evidence" value="ECO:0007669"/>
    <property type="project" value="TreeGrafter"/>
</dbReference>
<feature type="site" description="Important for bifunctional activity" evidence="3">
    <location>
        <begin position="116"/>
        <end position="117"/>
    </location>
</feature>
<comment type="caution">
    <text evidence="4">The sequence shown here is derived from an EMBL/GenBank/DDBJ whole genome shotgun (WGS) entry which is preliminary data.</text>
</comment>
<dbReference type="PANTHER" id="PTHR42680:SF3">
    <property type="entry name" value="DCTP DEAMINASE"/>
    <property type="match status" value="1"/>
</dbReference>
<feature type="binding site" evidence="3">
    <location>
        <position position="173"/>
    </location>
    <ligand>
        <name>dCTP</name>
        <dbReference type="ChEBI" id="CHEBI:61481"/>
    </ligand>
</feature>